<dbReference type="RefSeq" id="WP_265048307.1">
    <property type="nucleotide sequence ID" value="NZ_CP100390.1"/>
</dbReference>
<dbReference type="InterPro" id="IPR023983">
    <property type="entry name" value="DNA_S_mod_dnd_assoc_4"/>
</dbReference>
<sequence length="166" mass="18830">MLSGQMGDNGWLKLNVRRDRKHERIVELLCQTKTNGKSVFSYNKDLMVFAAMVGYSHGSRKPISGDGISIILETYSSDQKDAFIYLIALMTERDGTILKDERLPEAIKIFEEYCNAGLEKITLWIDENPGDPTGVEPLINKIWEKVIKNESSTLDQISPEDVDVEF</sequence>
<organism evidence="1 2">
    <name type="scientific">Alkalimarinus alittae</name>
    <dbReference type="NCBI Taxonomy" id="2961619"/>
    <lineage>
        <taxon>Bacteria</taxon>
        <taxon>Pseudomonadati</taxon>
        <taxon>Pseudomonadota</taxon>
        <taxon>Gammaproteobacteria</taxon>
        <taxon>Alteromonadales</taxon>
        <taxon>Alteromonadaceae</taxon>
        <taxon>Alkalimarinus</taxon>
    </lineage>
</organism>
<keyword evidence="2" id="KW-1185">Reference proteome</keyword>
<accession>A0ABY6N3W7</accession>
<protein>
    <submittedName>
        <fullName evidence="1">DNA phosphorothioation-associated protein 4</fullName>
    </submittedName>
</protein>
<reference evidence="1" key="1">
    <citation type="submission" date="2022-06" db="EMBL/GenBank/DDBJ databases">
        <title>Alkalimarinus sp. nov., isolated from gut of a Alitta virens.</title>
        <authorList>
            <person name="Yang A.I."/>
            <person name="Shin N.-R."/>
        </authorList>
    </citation>
    <scope>NUCLEOTIDE SEQUENCE</scope>
    <source>
        <strain evidence="1">A2M4</strain>
    </source>
</reference>
<proteinExistence type="predicted"/>
<gene>
    <name evidence="1" type="ORF">NKI27_03455</name>
</gene>
<dbReference type="EMBL" id="CP100390">
    <property type="protein sequence ID" value="UZE96822.1"/>
    <property type="molecule type" value="Genomic_DNA"/>
</dbReference>
<evidence type="ECO:0000313" key="2">
    <source>
        <dbReference type="Proteomes" id="UP001163739"/>
    </source>
</evidence>
<name>A0ABY6N3W7_9ALTE</name>
<dbReference type="NCBIfam" id="TIGR04062">
    <property type="entry name" value="dnd_assoc_4"/>
    <property type="match status" value="1"/>
</dbReference>
<evidence type="ECO:0000313" key="1">
    <source>
        <dbReference type="EMBL" id="UZE96822.1"/>
    </source>
</evidence>
<dbReference type="Proteomes" id="UP001163739">
    <property type="component" value="Chromosome"/>
</dbReference>